<dbReference type="Pfam" id="PF24346">
    <property type="entry name" value="DUF7507"/>
    <property type="match status" value="3"/>
</dbReference>
<sequence>MNVAPNTPAGTYTVVYQVEDKLNPGQTKQASVTVTVTAPVMNANTDTGTANGFTGGVAVPNVLTNDTYNGVSPASLANVTLTQVSASNPGLSLDPATGAVNVAPNTPAGTYTLVYQIEDKLNPGQTKQASVTVTVGAPTLVATNDTGSANGFGGGTAVADVLANDTYNGAPATLTNVTLTQVSTTNTKVTLDPATGKVNVAANTPAGTYTVVYQIEDKLNPGQTKTANVTVTVDPIAIVANGDSGSANGFTGGTAVPNVLANDTYNGAPANLTELTLTQVSTTNTGVTLDPATGAVNVAPNTTAGTYTVVYQVEDKLNPGQTKQASVTVTVNAPVMNANTDTGTANGFTGGVAVPNVLTNDTYNGVSPASLANVTLTQVSATNPGLSLDPATGAVNVAPNTPAGTYTLVYQIEDKLNPGQTKQGTVTVTVGVPAIAATDDAAAINGISGGTAIADVLANDTYNGAAATLTNLNITQISTSNPGVTLEVATGKINVAAGTPEGTYTLIYEIQDKLNPANVDRATVTVTVTAAPMVAVDDNGTVNGFTGGLAVQNVLTNDLFNNAPASTTGVNINQISTQAGIQLNTTTGAVTVPAGTPAGNYVLVYSITDKINTNEVRQANVLVTVAAPEMAANPDNGAINGVNGGVAIPNVLTNDTYNGIQATTGTVTLAQITTTDPNVNLNLTNGEISVNSGTKAGTYVVTYDIIDNLNPTLTQRTTATVVVDAPIMTAIGDTGSANGFVGGVTVPNVLANDMYNGSPATLSSVNIKEISSANTGVKLDPATGAVNVAANTPAGTYNLVYEIEDKVNPASTKQATVVVTVGAPNLVASNDAGAANGFAGGTAVPNVLANDTYNGATATLTNINLTEISSDQPGVKLNVTTGQVTVAANTPRGTYNLVYQIEDKLNPGLTKQATVVVTVNAPVMVANADNGAINGIKGGVAIPNVLVNDTYDGAQATLSTVSLVQNATTDTNVNLDVATGEVKVNPNTKAGTYVVTYDIVDRLNPTSTQSTTATVTVDAPVIIANGDTGSANGFVGGIAVPNVLANDMYNGSAASLTNVNLKQISTSNPKVHLDVTTGQVVVDPNTPANTYTVTYEIEDKINSGLTKQATVTVTVNAATMVAYEDTGSANGFTGGVAVPNVLANDSYNGAPATLSNVNLSEISSTNTGVKLNLTTGEVMVDPGTAAGTYSLVYQIEDSLNPGTTKLATVVVTVNAPIMIAVADNGAVNGVTGGVAIPNVLVNDTYNGGQATIANVTLSQFATTDPKVTLNITNGAVSVDPATKSGTYVVTYDIIDKLNPTLTQRTTATVVVDAPIMVANADIGSSNGFTGGTAVPNVLANDSYNGGPATLTNVKLTEVSSTNPGVKLDLTSGAVIVEANTPAGTYNLVYQIEDKINPGIIKTATVTITVGAPVMTAADDAGAANGFTGGTAVANVLANDTYNGAPASLTNVTLTQVSTGNTGVKLNTATGVVTVDANTKAGTYNLVYTIADKLNPALTEQATVIVTVNAPEMIANADNGAVNGLAGGAAITNVLTNDTYNGAAATLANVKLTQESTTDAKATLDVATGTVNVLPNTKAGTYTVVYKIEDLLNPGVTKTATATVVVNAPVMVATADNGTANGFTGGTVVENVLANDTYNGAPATLSNVKLTQISTDNPALTLDAATGKVSLAPNTPAGTYTLVYQIEDLLNPGLTKTASVTVTVNAPVLAANADSGTANAYTGGTAVANVLANDTYNGNPATLANVTLTQVSTSNQNVTLDTTTGAVKVQPNTQVGTYTLVYKIEDKLNPGQTRDATVTVDVLAPVMVANANTGSINGLTGGAAIANVLANDTYDGAPATLTQVNLSQVSTSNPNVTLNATTGAVNVLPNTPAGTYTLVYRIEDKLNPGQFVTATVTVIVTAPDLIATSDTGSANATNGGTAVDNVLANDTYNGAPATLVNVNLSQVSTTNPQVTLDVTTGKVNVAPNTPAGVYTITYQIEDKLNPGQTKTTSVTVTVTSGTILANDDSGTINGAIGGTALANVLANDTYNNGVQATINNVTIVQLSTTNSRISINPLTGAVNVLAGTLPGTYTLQYQITDKLDAAKSSTAVVTITIQNSAPVVTAPAITTNEDTPVNGKITATDADGDPLTFTLVTPPAHGTLILNPDGTYTYTPNADYNGTDSFVVTVSDGKGGTTTVTINVTVTAVNDVPVATTPVNVTTTKNTPVTGKVTATDVDGDPLTYSVGTPPANGTVVVNPDGTFTYTPNNNYSGTDSFTIVVSDGKGGTTTVTVNVNIAPTNVAPVVTAPAITTNEDTPVNGKITATDADGDPLTFTLVTPPAHGTLVLNPDGTYTYTPNANYNGTDSFVVTVSDGKGGTTTVTINVTVTAVNDVPVATSPAITTPMNTPKTGVVTASDVDGDSLTFTVSTAPAHGTVVVNPDGTYIYTPATGYTGTDSFIITVSDGKGGTTTVTIPVTVTLVAAPALRLTKEATNTVSKVGDVINYNIIVTNTGNVTLTNVAVADAGADAGSIIPASVASLAPGASVTVTARHTVTLTEVNNGSFSNQASVTANTPGGGTITKEKSDNPATPAVDDATVTVISPASTIALVKTGTASADGNSITYNFSIRNTGNVTLHVITLVDAKLGLTRTLSGNLAPGASATESFTYQLTQADKDAGSVTNTATVTARTPANLPVSDVSGTAENNDTPTVTNFSVNGAIALVKTATFDGNKVTYTFTIKNTGPVTLNTITLTDAKLGLNNKVITVANGLAPGAVTTAVEVYTLTQADKDLGTVTNTATVNAKTIGGANVTDVSGTLENNNTPTVISFPKSPRAVNDDGGIVSGSPKTIIVLANDDPGNSTFDKLTVEIVSQPKNGKVVVNADGTITYTANPGFTGEDTFTYRVKDAYGYYTNVASVTLTATFVNISVPNLFTPNGDGINDVFEIRGLNQYQSNELQIVNRWGNEVFHAKGYQNNWTGEGLNEGTYYYLLRVKKAGSDEMEVFKGYITLIRAFKN</sequence>
<evidence type="ECO:0000256" key="7">
    <source>
        <dbReference type="ARBA" id="ARBA00023136"/>
    </source>
</evidence>
<dbReference type="Pfam" id="PF17963">
    <property type="entry name" value="Big_9"/>
    <property type="match status" value="5"/>
</dbReference>
<feature type="domain" description="Cadherin" evidence="9">
    <location>
        <begin position="2205"/>
        <end position="2291"/>
    </location>
</feature>
<dbReference type="InterPro" id="IPR002126">
    <property type="entry name" value="Cadherin-like_dom"/>
</dbReference>
<evidence type="ECO:0000256" key="8">
    <source>
        <dbReference type="SAM" id="MobiDB-lite"/>
    </source>
</evidence>
<evidence type="ECO:0000256" key="3">
    <source>
        <dbReference type="ARBA" id="ARBA00022737"/>
    </source>
</evidence>
<evidence type="ECO:0000259" key="9">
    <source>
        <dbReference type="PROSITE" id="PS50268"/>
    </source>
</evidence>
<accession>A0A9X3DGZ6</accession>
<dbReference type="PANTHER" id="PTHR24025:SF23">
    <property type="entry name" value="NEURAL-CADHERIN"/>
    <property type="match status" value="1"/>
</dbReference>
<evidence type="ECO:0000256" key="5">
    <source>
        <dbReference type="ARBA" id="ARBA00022889"/>
    </source>
</evidence>
<dbReference type="InterPro" id="IPR050971">
    <property type="entry name" value="Cadherin-domain_protein"/>
</dbReference>
<dbReference type="PANTHER" id="PTHR24025">
    <property type="entry name" value="DESMOGLEIN FAMILY MEMBER"/>
    <property type="match status" value="1"/>
</dbReference>
<evidence type="ECO:0000256" key="6">
    <source>
        <dbReference type="ARBA" id="ARBA00022989"/>
    </source>
</evidence>
<keyword evidence="2" id="KW-0812">Transmembrane</keyword>
<keyword evidence="6" id="KW-1133">Transmembrane helix</keyword>
<gene>
    <name evidence="10" type="ORF">OQZ29_22395</name>
</gene>
<evidence type="ECO:0000256" key="4">
    <source>
        <dbReference type="ARBA" id="ARBA00022837"/>
    </source>
</evidence>
<dbReference type="Proteomes" id="UP001142592">
    <property type="component" value="Unassembled WGS sequence"/>
</dbReference>
<protein>
    <submittedName>
        <fullName evidence="10">Ig-like domain-containing protein</fullName>
    </submittedName>
</protein>
<keyword evidence="4" id="KW-0106">Calcium</keyword>
<keyword evidence="3" id="KW-0677">Repeat</keyword>
<dbReference type="GO" id="GO:0007156">
    <property type="term" value="P:homophilic cell adhesion via plasma membrane adhesion molecules"/>
    <property type="evidence" value="ECO:0007669"/>
    <property type="project" value="InterPro"/>
</dbReference>
<dbReference type="InterPro" id="IPR026341">
    <property type="entry name" value="T9SS_type_B"/>
</dbReference>
<keyword evidence="5" id="KW-0130">Cell adhesion</keyword>
<dbReference type="PROSITE" id="PS50268">
    <property type="entry name" value="CADHERIN_2"/>
    <property type="match status" value="3"/>
</dbReference>
<proteinExistence type="predicted"/>
<dbReference type="InterPro" id="IPR015919">
    <property type="entry name" value="Cadherin-like_sf"/>
</dbReference>
<feature type="domain" description="Cadherin" evidence="9">
    <location>
        <begin position="2102"/>
        <end position="2199"/>
    </location>
</feature>
<name>A0A9X3DGZ6_9SPHI</name>
<evidence type="ECO:0000256" key="1">
    <source>
        <dbReference type="ARBA" id="ARBA00004370"/>
    </source>
</evidence>
<dbReference type="EMBL" id="JAPJUH010000009">
    <property type="protein sequence ID" value="MCX3267527.1"/>
    <property type="molecule type" value="Genomic_DNA"/>
</dbReference>
<dbReference type="NCBIfam" id="TIGR04131">
    <property type="entry name" value="Bac_Flav_CTERM"/>
    <property type="match status" value="1"/>
</dbReference>
<feature type="domain" description="Cadherin" evidence="9">
    <location>
        <begin position="2285"/>
        <end position="2382"/>
    </location>
</feature>
<dbReference type="RefSeq" id="WP_266271216.1">
    <property type="nucleotide sequence ID" value="NZ_JAPJUH010000009.1"/>
</dbReference>
<dbReference type="InterPro" id="IPR055354">
    <property type="entry name" value="DUF7507"/>
</dbReference>
<evidence type="ECO:0000256" key="2">
    <source>
        <dbReference type="ARBA" id="ARBA00022692"/>
    </source>
</evidence>
<evidence type="ECO:0000313" key="11">
    <source>
        <dbReference type="Proteomes" id="UP001142592"/>
    </source>
</evidence>
<dbReference type="GO" id="GO:0005509">
    <property type="term" value="F:calcium ion binding"/>
    <property type="evidence" value="ECO:0007669"/>
    <property type="project" value="InterPro"/>
</dbReference>
<feature type="region of interest" description="Disordered" evidence="8">
    <location>
        <begin position="2548"/>
        <end position="2572"/>
    </location>
</feature>
<keyword evidence="7" id="KW-0472">Membrane</keyword>
<reference evidence="10" key="1">
    <citation type="submission" date="2022-11" db="EMBL/GenBank/DDBJ databases">
        <authorList>
            <person name="Graham C."/>
            <person name="Newman J.D."/>
        </authorList>
    </citation>
    <scope>NUCLEOTIDE SEQUENCE</scope>
    <source>
        <strain evidence="10">DSM 19486</strain>
    </source>
</reference>
<dbReference type="InterPro" id="IPR010221">
    <property type="entry name" value="VCBS_dom"/>
</dbReference>
<dbReference type="Gene3D" id="2.60.40.3440">
    <property type="match status" value="5"/>
</dbReference>
<dbReference type="Pfam" id="PF13585">
    <property type="entry name" value="CHU_C"/>
    <property type="match status" value="1"/>
</dbReference>
<evidence type="ECO:0000313" key="10">
    <source>
        <dbReference type="EMBL" id="MCX3267527.1"/>
    </source>
</evidence>
<comment type="subcellular location">
    <subcellularLocation>
        <location evidence="1">Membrane</location>
    </subcellularLocation>
</comment>
<dbReference type="NCBIfam" id="NF012211">
    <property type="entry name" value="tand_rpt_95"/>
    <property type="match status" value="5"/>
</dbReference>
<dbReference type="GO" id="GO:0005911">
    <property type="term" value="C:cell-cell junction"/>
    <property type="evidence" value="ECO:0007669"/>
    <property type="project" value="TreeGrafter"/>
</dbReference>
<comment type="caution">
    <text evidence="10">The sequence shown here is derived from an EMBL/GenBank/DDBJ whole genome shotgun (WGS) entry which is preliminary data.</text>
</comment>
<dbReference type="SMART" id="SM00736">
    <property type="entry name" value="CADG"/>
    <property type="match status" value="3"/>
</dbReference>
<dbReference type="GO" id="GO:0016020">
    <property type="term" value="C:membrane"/>
    <property type="evidence" value="ECO:0007669"/>
    <property type="project" value="UniProtKB-SubCell"/>
</dbReference>
<dbReference type="SUPFAM" id="SSF49313">
    <property type="entry name" value="Cadherin-like"/>
    <property type="match status" value="3"/>
</dbReference>
<dbReference type="NCBIfam" id="TIGR01965">
    <property type="entry name" value="VCBS_repeat"/>
    <property type="match status" value="3"/>
</dbReference>
<keyword evidence="11" id="KW-1185">Reference proteome</keyword>
<organism evidence="10 11">
    <name type="scientific">Pedobacter agri</name>
    <dbReference type="NCBI Taxonomy" id="454586"/>
    <lineage>
        <taxon>Bacteria</taxon>
        <taxon>Pseudomonadati</taxon>
        <taxon>Bacteroidota</taxon>
        <taxon>Sphingobacteriia</taxon>
        <taxon>Sphingobacteriales</taxon>
        <taxon>Sphingobacteriaceae</taxon>
        <taxon>Pedobacter</taxon>
    </lineage>
</organism>
<dbReference type="InterPro" id="IPR006644">
    <property type="entry name" value="Cadg"/>
</dbReference>